<keyword evidence="2" id="KW-1003">Cell membrane</keyword>
<feature type="transmembrane region" description="Helical" evidence="10">
    <location>
        <begin position="312"/>
        <end position="332"/>
    </location>
</feature>
<name>A0ABP9ZZG1_9GAMM</name>
<dbReference type="Gene3D" id="1.10.287.950">
    <property type="entry name" value="Methyl-accepting chemotaxis protein"/>
    <property type="match status" value="1"/>
</dbReference>
<evidence type="ECO:0000256" key="3">
    <source>
        <dbReference type="ARBA" id="ARBA00022500"/>
    </source>
</evidence>
<dbReference type="Pfam" id="PF00015">
    <property type="entry name" value="MCPsignal"/>
    <property type="match status" value="1"/>
</dbReference>
<dbReference type="Pfam" id="PF02743">
    <property type="entry name" value="dCache_1"/>
    <property type="match status" value="1"/>
</dbReference>
<gene>
    <name evidence="13" type="ORF">NBRC116585_16490</name>
</gene>
<comment type="similarity">
    <text evidence="8">Belongs to the methyl-accepting chemotaxis (MCP) protein family.</text>
</comment>
<dbReference type="SUPFAM" id="SSF58104">
    <property type="entry name" value="Methyl-accepting chemotaxis protein (MCP) signaling domain"/>
    <property type="match status" value="1"/>
</dbReference>
<keyword evidence="7 9" id="KW-0807">Transducer</keyword>
<comment type="caution">
    <text evidence="13">The sequence shown here is derived from an EMBL/GenBank/DDBJ whole genome shotgun (WGS) entry which is preliminary data.</text>
</comment>
<evidence type="ECO:0000313" key="14">
    <source>
        <dbReference type="Proteomes" id="UP001481413"/>
    </source>
</evidence>
<evidence type="ECO:0000256" key="1">
    <source>
        <dbReference type="ARBA" id="ARBA00004651"/>
    </source>
</evidence>
<evidence type="ECO:0000256" key="10">
    <source>
        <dbReference type="SAM" id="Phobius"/>
    </source>
</evidence>
<organism evidence="13 14">
    <name type="scientific">Thalassolituus maritimus</name>
    <dbReference type="NCBI Taxonomy" id="484498"/>
    <lineage>
        <taxon>Bacteria</taxon>
        <taxon>Pseudomonadati</taxon>
        <taxon>Pseudomonadota</taxon>
        <taxon>Gammaproteobacteria</taxon>
        <taxon>Oceanospirillales</taxon>
        <taxon>Oceanospirillaceae</taxon>
        <taxon>Thalassolituus</taxon>
    </lineage>
</organism>
<evidence type="ECO:0000256" key="7">
    <source>
        <dbReference type="ARBA" id="ARBA00023224"/>
    </source>
</evidence>
<accession>A0ABP9ZZG1</accession>
<dbReference type="PANTHER" id="PTHR32089:SF112">
    <property type="entry name" value="LYSOZYME-LIKE PROTEIN-RELATED"/>
    <property type="match status" value="1"/>
</dbReference>
<dbReference type="CDD" id="cd12913">
    <property type="entry name" value="PDC1_MCP_like"/>
    <property type="match status" value="1"/>
</dbReference>
<evidence type="ECO:0000259" key="12">
    <source>
        <dbReference type="PROSITE" id="PS50885"/>
    </source>
</evidence>
<keyword evidence="4 10" id="KW-0812">Transmembrane</keyword>
<dbReference type="PROSITE" id="PS50111">
    <property type="entry name" value="CHEMOTAXIS_TRANSDUC_2"/>
    <property type="match status" value="1"/>
</dbReference>
<evidence type="ECO:0000256" key="5">
    <source>
        <dbReference type="ARBA" id="ARBA00022989"/>
    </source>
</evidence>
<dbReference type="CDD" id="cd11386">
    <property type="entry name" value="MCP_signal"/>
    <property type="match status" value="1"/>
</dbReference>
<dbReference type="EMBL" id="BAABWH010000004">
    <property type="protein sequence ID" value="GAA6145531.1"/>
    <property type="molecule type" value="Genomic_DNA"/>
</dbReference>
<evidence type="ECO:0000256" key="6">
    <source>
        <dbReference type="ARBA" id="ARBA00023136"/>
    </source>
</evidence>
<evidence type="ECO:0000256" key="9">
    <source>
        <dbReference type="PROSITE-ProRule" id="PRU00284"/>
    </source>
</evidence>
<evidence type="ECO:0000256" key="8">
    <source>
        <dbReference type="ARBA" id="ARBA00029447"/>
    </source>
</evidence>
<protein>
    <submittedName>
        <fullName evidence="13">Methyl-accepting chemotaxis protein</fullName>
    </submittedName>
</protein>
<keyword evidence="14" id="KW-1185">Reference proteome</keyword>
<evidence type="ECO:0000256" key="4">
    <source>
        <dbReference type="ARBA" id="ARBA00022692"/>
    </source>
</evidence>
<keyword evidence="3" id="KW-0145">Chemotaxis</keyword>
<keyword evidence="5 10" id="KW-1133">Transmembrane helix</keyword>
<dbReference type="Proteomes" id="UP001481413">
    <property type="component" value="Unassembled WGS sequence"/>
</dbReference>
<dbReference type="PANTHER" id="PTHR32089">
    <property type="entry name" value="METHYL-ACCEPTING CHEMOTAXIS PROTEIN MCPB"/>
    <property type="match status" value="1"/>
</dbReference>
<dbReference type="CDD" id="cd06225">
    <property type="entry name" value="HAMP"/>
    <property type="match status" value="1"/>
</dbReference>
<feature type="domain" description="HAMP" evidence="12">
    <location>
        <begin position="334"/>
        <end position="386"/>
    </location>
</feature>
<evidence type="ECO:0000313" key="13">
    <source>
        <dbReference type="EMBL" id="GAA6145531.1"/>
    </source>
</evidence>
<evidence type="ECO:0000259" key="11">
    <source>
        <dbReference type="PROSITE" id="PS50111"/>
    </source>
</evidence>
<dbReference type="SMART" id="SM00283">
    <property type="entry name" value="MA"/>
    <property type="match status" value="1"/>
</dbReference>
<dbReference type="InterPro" id="IPR003660">
    <property type="entry name" value="HAMP_dom"/>
</dbReference>
<comment type="subcellular location">
    <subcellularLocation>
        <location evidence="1">Cell membrane</location>
        <topology evidence="1">Multi-pass membrane protein</topology>
    </subcellularLocation>
</comment>
<proteinExistence type="inferred from homology"/>
<dbReference type="SMART" id="SM00304">
    <property type="entry name" value="HAMP"/>
    <property type="match status" value="1"/>
</dbReference>
<feature type="domain" description="Methyl-accepting transducer" evidence="11">
    <location>
        <begin position="391"/>
        <end position="627"/>
    </location>
</feature>
<evidence type="ECO:0000256" key="2">
    <source>
        <dbReference type="ARBA" id="ARBA00022475"/>
    </source>
</evidence>
<sequence length="659" mass="70560">MLGLSMLISSRIRLMAVALLLSSILGIYVITSFVAEPLIRAEATSHMNSRVDAMRSDIEGVLESTAVLTRSLAILTESLPSDRNVLIEQLEGVVDQFGDARIAGGGVWPEPNKLSPGVMRDSLFWAREGAGLSLLDDYNAPEGSGYHNEGWYTVGKGLAAGQCAWSEVYFDPASGVAMTTCTVAIQRNGQFWGVATIDLKMEGIEKLLESMNAASGGYAVIVDQTDRIIAAPDIRNEPIATLTLDEVIQRDASLMPLITSLRSGPGVYQLPDTVVDGGGSQLIIAELPEQGWKLALIIPDAVALSGLNTTVLALYGSLIPLMLIFSVLVYMYGNKLLGLLAETTTQIKSMSEGRSDQRLVIRGSDEIAELRKAVNGYGEHLSNLLRELADESGRVKEGAEKLHALSDTLQDRALKQHGENEALVNYISELAESANEVTLHTGEAKQTADEARSLVGEGKEVVGKNAQAIAELATELSSAKAVMDRLAGDAEKVGSVLEVIKSISEQTNLLALNAAIEAARAGEQGRGFAVVADEVRTLAQRTQDSASEIDNMIAQLQAAADEAVSVIDQSRVMSEESINRADMAKQHFGDIVNAFGKITNKTETIAATAGEQATLSQRISDLAQRIRELSDQSSQDAGALNSMSQNSIQLAQRLHDISR</sequence>
<dbReference type="InterPro" id="IPR004089">
    <property type="entry name" value="MCPsignal_dom"/>
</dbReference>
<dbReference type="InterPro" id="IPR033479">
    <property type="entry name" value="dCache_1"/>
</dbReference>
<keyword evidence="6 10" id="KW-0472">Membrane</keyword>
<dbReference type="Gene3D" id="3.30.450.20">
    <property type="entry name" value="PAS domain"/>
    <property type="match status" value="1"/>
</dbReference>
<dbReference type="PROSITE" id="PS50885">
    <property type="entry name" value="HAMP"/>
    <property type="match status" value="1"/>
</dbReference>
<reference evidence="13 14" key="1">
    <citation type="submission" date="2024-04" db="EMBL/GenBank/DDBJ databases">
        <title>Draft genome sequence of Thalassolituus maritimus NBRC 116585.</title>
        <authorList>
            <person name="Miyakawa T."/>
            <person name="Kusuya Y."/>
            <person name="Miura T."/>
        </authorList>
    </citation>
    <scope>NUCLEOTIDE SEQUENCE [LARGE SCALE GENOMIC DNA]</scope>
    <source>
        <strain evidence="13 14">5NW40-0001</strain>
    </source>
</reference>